<dbReference type="InterPro" id="IPR019557">
    <property type="entry name" value="AminoTfrase-like_pln_mobile"/>
</dbReference>
<evidence type="ECO:0000259" key="1">
    <source>
        <dbReference type="Pfam" id="PF10536"/>
    </source>
</evidence>
<feature type="domain" description="Aminotransferase-like plant mobile" evidence="1">
    <location>
        <begin position="19"/>
        <end position="123"/>
    </location>
</feature>
<evidence type="ECO:0000313" key="3">
    <source>
        <dbReference type="Proteomes" id="UP001179952"/>
    </source>
</evidence>
<organism evidence="2 3">
    <name type="scientific">Acorus gramineus</name>
    <name type="common">Dwarf sweet flag</name>
    <dbReference type="NCBI Taxonomy" id="55184"/>
    <lineage>
        <taxon>Eukaryota</taxon>
        <taxon>Viridiplantae</taxon>
        <taxon>Streptophyta</taxon>
        <taxon>Embryophyta</taxon>
        <taxon>Tracheophyta</taxon>
        <taxon>Spermatophyta</taxon>
        <taxon>Magnoliopsida</taxon>
        <taxon>Liliopsida</taxon>
        <taxon>Acoraceae</taxon>
        <taxon>Acorus</taxon>
    </lineage>
</organism>
<dbReference type="GO" id="GO:0010073">
    <property type="term" value="P:meristem maintenance"/>
    <property type="evidence" value="ECO:0007669"/>
    <property type="project" value="InterPro"/>
</dbReference>
<accession>A0AAV9AHA3</accession>
<dbReference type="Proteomes" id="UP001179952">
    <property type="component" value="Unassembled WGS sequence"/>
</dbReference>
<keyword evidence="3" id="KW-1185">Reference proteome</keyword>
<dbReference type="EMBL" id="JAUJYN010000009">
    <property type="protein sequence ID" value="KAK1263501.1"/>
    <property type="molecule type" value="Genomic_DNA"/>
</dbReference>
<protein>
    <recommendedName>
        <fullName evidence="1">Aminotransferase-like plant mobile domain-containing protein</fullName>
    </recommendedName>
</protein>
<name>A0AAV9AHA3_ACOGR</name>
<proteinExistence type="predicted"/>
<gene>
    <name evidence="2" type="ORF">QJS04_geneDACA009491</name>
</gene>
<dbReference type="PANTHER" id="PTHR46033">
    <property type="entry name" value="PROTEIN MAIN-LIKE 2"/>
    <property type="match status" value="1"/>
</dbReference>
<dbReference type="InterPro" id="IPR044824">
    <property type="entry name" value="MAIN-like"/>
</dbReference>
<evidence type="ECO:0000313" key="2">
    <source>
        <dbReference type="EMBL" id="KAK1263501.1"/>
    </source>
</evidence>
<dbReference type="PANTHER" id="PTHR46033:SF8">
    <property type="entry name" value="PROTEIN MAINTENANCE OF MERISTEMS-LIKE"/>
    <property type="match status" value="1"/>
</dbReference>
<dbReference type="Pfam" id="PF10536">
    <property type="entry name" value="PMD"/>
    <property type="match status" value="1"/>
</dbReference>
<reference evidence="2" key="1">
    <citation type="journal article" date="2023" name="Nat. Commun.">
        <title>Diploid and tetraploid genomes of Acorus and the evolution of monocots.</title>
        <authorList>
            <person name="Ma L."/>
            <person name="Liu K.W."/>
            <person name="Li Z."/>
            <person name="Hsiao Y.Y."/>
            <person name="Qi Y."/>
            <person name="Fu T."/>
            <person name="Tang G.D."/>
            <person name="Zhang D."/>
            <person name="Sun W.H."/>
            <person name="Liu D.K."/>
            <person name="Li Y."/>
            <person name="Chen G.Z."/>
            <person name="Liu X.D."/>
            <person name="Liao X.Y."/>
            <person name="Jiang Y.T."/>
            <person name="Yu X."/>
            <person name="Hao Y."/>
            <person name="Huang J."/>
            <person name="Zhao X.W."/>
            <person name="Ke S."/>
            <person name="Chen Y.Y."/>
            <person name="Wu W.L."/>
            <person name="Hsu J.L."/>
            <person name="Lin Y.F."/>
            <person name="Huang M.D."/>
            <person name="Li C.Y."/>
            <person name="Huang L."/>
            <person name="Wang Z.W."/>
            <person name="Zhao X."/>
            <person name="Zhong W.Y."/>
            <person name="Peng D.H."/>
            <person name="Ahmad S."/>
            <person name="Lan S."/>
            <person name="Zhang J.S."/>
            <person name="Tsai W.C."/>
            <person name="Van de Peer Y."/>
            <person name="Liu Z.J."/>
        </authorList>
    </citation>
    <scope>NUCLEOTIDE SEQUENCE</scope>
    <source>
        <strain evidence="2">SCP</strain>
    </source>
</reference>
<dbReference type="AlphaFoldDB" id="A0AAV9AHA3"/>
<reference evidence="2" key="2">
    <citation type="submission" date="2023-06" db="EMBL/GenBank/DDBJ databases">
        <authorList>
            <person name="Ma L."/>
            <person name="Liu K.-W."/>
            <person name="Li Z."/>
            <person name="Hsiao Y.-Y."/>
            <person name="Qi Y."/>
            <person name="Fu T."/>
            <person name="Tang G."/>
            <person name="Zhang D."/>
            <person name="Sun W.-H."/>
            <person name="Liu D.-K."/>
            <person name="Li Y."/>
            <person name="Chen G.-Z."/>
            <person name="Liu X.-D."/>
            <person name="Liao X.-Y."/>
            <person name="Jiang Y.-T."/>
            <person name="Yu X."/>
            <person name="Hao Y."/>
            <person name="Huang J."/>
            <person name="Zhao X.-W."/>
            <person name="Ke S."/>
            <person name="Chen Y.-Y."/>
            <person name="Wu W.-L."/>
            <person name="Hsu J.-L."/>
            <person name="Lin Y.-F."/>
            <person name="Huang M.-D."/>
            <person name="Li C.-Y."/>
            <person name="Huang L."/>
            <person name="Wang Z.-W."/>
            <person name="Zhao X."/>
            <person name="Zhong W.-Y."/>
            <person name="Peng D.-H."/>
            <person name="Ahmad S."/>
            <person name="Lan S."/>
            <person name="Zhang J.-S."/>
            <person name="Tsai W.-C."/>
            <person name="Van De Peer Y."/>
            <person name="Liu Z.-J."/>
        </authorList>
    </citation>
    <scope>NUCLEOTIDE SEQUENCE</scope>
    <source>
        <strain evidence="2">SCP</strain>
        <tissue evidence="2">Leaves</tissue>
    </source>
</reference>
<sequence>MKDNLGVPLVKAQDELRVYNSSAVRLVWLRDQFAYKSVGLSDDHIDCAVRAYLFFLLGCTLFSDKTGITVPVAYLNFLTEISDISSYGWGEGALAQLYRQLGIASRAKAKQICGYLTLLEVLIVFHNRRLLEEYAFYMGCLCVHRFFEPYMPDRVLRQLGHVQTIPKPPIRPLGVV</sequence>
<comment type="caution">
    <text evidence="2">The sequence shown here is derived from an EMBL/GenBank/DDBJ whole genome shotgun (WGS) entry which is preliminary data.</text>
</comment>